<dbReference type="InterPro" id="IPR001453">
    <property type="entry name" value="MoaB/Mog_dom"/>
</dbReference>
<dbReference type="InterPro" id="IPR038987">
    <property type="entry name" value="MoeA-like"/>
</dbReference>
<dbReference type="SMART" id="SM00852">
    <property type="entry name" value="MoCF_biosynth"/>
    <property type="match status" value="1"/>
</dbReference>
<evidence type="ECO:0000256" key="4">
    <source>
        <dbReference type="ARBA" id="ARBA00010763"/>
    </source>
</evidence>
<dbReference type="CDD" id="cd00887">
    <property type="entry name" value="MoeA"/>
    <property type="match status" value="1"/>
</dbReference>
<dbReference type="InterPro" id="IPR008284">
    <property type="entry name" value="MoCF_biosynth_CS"/>
</dbReference>
<dbReference type="InterPro" id="IPR036425">
    <property type="entry name" value="MoaB/Mog-like_dom_sf"/>
</dbReference>
<evidence type="ECO:0000256" key="5">
    <source>
        <dbReference type="ARBA" id="ARBA00022505"/>
    </source>
</evidence>
<dbReference type="Pfam" id="PF00994">
    <property type="entry name" value="MoCF_biosynth"/>
    <property type="match status" value="1"/>
</dbReference>
<comment type="cofactor">
    <cofactor evidence="1 11">
        <name>Mg(2+)</name>
        <dbReference type="ChEBI" id="CHEBI:18420"/>
    </cofactor>
</comment>
<evidence type="ECO:0000313" key="14">
    <source>
        <dbReference type="EMBL" id="PZR82447.1"/>
    </source>
</evidence>
<comment type="pathway">
    <text evidence="3 11">Cofactor biosynthesis; molybdopterin biosynthesis.</text>
</comment>
<gene>
    <name evidence="14" type="ORF">DLM65_03865</name>
</gene>
<dbReference type="EMBL" id="QHBU01000072">
    <property type="protein sequence ID" value="PZR82447.1"/>
    <property type="molecule type" value="Genomic_DNA"/>
</dbReference>
<dbReference type="SUPFAM" id="SSF63867">
    <property type="entry name" value="MoeA C-terminal domain-like"/>
    <property type="match status" value="1"/>
</dbReference>
<evidence type="ECO:0000256" key="7">
    <source>
        <dbReference type="ARBA" id="ARBA00022723"/>
    </source>
</evidence>
<dbReference type="GO" id="GO:0006777">
    <property type="term" value="P:Mo-molybdopterin cofactor biosynthetic process"/>
    <property type="evidence" value="ECO:0007669"/>
    <property type="project" value="UniProtKB-UniRule"/>
</dbReference>
<feature type="region of interest" description="Disordered" evidence="12">
    <location>
        <begin position="1"/>
        <end position="36"/>
    </location>
</feature>
<protein>
    <recommendedName>
        <fullName evidence="11">Molybdopterin molybdenumtransferase</fullName>
        <ecNumber evidence="11">2.10.1.1</ecNumber>
    </recommendedName>
</protein>
<keyword evidence="9 11" id="KW-0501">Molybdenum cofactor biosynthesis</keyword>
<dbReference type="Pfam" id="PF03453">
    <property type="entry name" value="MoeA_N"/>
    <property type="match status" value="1"/>
</dbReference>
<evidence type="ECO:0000256" key="3">
    <source>
        <dbReference type="ARBA" id="ARBA00005046"/>
    </source>
</evidence>
<dbReference type="InterPro" id="IPR036135">
    <property type="entry name" value="MoeA_linker/N_sf"/>
</dbReference>
<dbReference type="AlphaFoldDB" id="A0A2W5ZEN3"/>
<dbReference type="Proteomes" id="UP000248724">
    <property type="component" value="Unassembled WGS sequence"/>
</dbReference>
<comment type="function">
    <text evidence="2 11">Catalyzes the insertion of molybdate into adenylated molybdopterin with the concomitant release of AMP.</text>
</comment>
<keyword evidence="5 11" id="KW-0500">Molybdenum</keyword>
<evidence type="ECO:0000256" key="10">
    <source>
        <dbReference type="ARBA" id="ARBA00047317"/>
    </source>
</evidence>
<evidence type="ECO:0000256" key="8">
    <source>
        <dbReference type="ARBA" id="ARBA00022842"/>
    </source>
</evidence>
<comment type="catalytic activity">
    <reaction evidence="10">
        <text>adenylyl-molybdopterin + molybdate = Mo-molybdopterin + AMP + H(+)</text>
        <dbReference type="Rhea" id="RHEA:35047"/>
        <dbReference type="ChEBI" id="CHEBI:15378"/>
        <dbReference type="ChEBI" id="CHEBI:36264"/>
        <dbReference type="ChEBI" id="CHEBI:62727"/>
        <dbReference type="ChEBI" id="CHEBI:71302"/>
        <dbReference type="ChEBI" id="CHEBI:456215"/>
        <dbReference type="EC" id="2.10.1.1"/>
    </reaction>
</comment>
<dbReference type="InterPro" id="IPR005110">
    <property type="entry name" value="MoeA_linker/N"/>
</dbReference>
<evidence type="ECO:0000256" key="1">
    <source>
        <dbReference type="ARBA" id="ARBA00001946"/>
    </source>
</evidence>
<dbReference type="SUPFAM" id="SSF63882">
    <property type="entry name" value="MoeA N-terminal region -like"/>
    <property type="match status" value="1"/>
</dbReference>
<comment type="similarity">
    <text evidence="4 11">Belongs to the MoeA family.</text>
</comment>
<keyword evidence="8 11" id="KW-0460">Magnesium</keyword>
<name>A0A2W5ZEN3_9BACT</name>
<dbReference type="EC" id="2.10.1.1" evidence="11"/>
<organism evidence="14 15">
    <name type="scientific">Candidatus Aeolococcus gillhamiae</name>
    <dbReference type="NCBI Taxonomy" id="3127015"/>
    <lineage>
        <taxon>Bacteria</taxon>
        <taxon>Bacillati</taxon>
        <taxon>Candidatus Dormiibacterota</taxon>
        <taxon>Candidatus Dormibacteria</taxon>
        <taxon>Candidatus Aeolococcales</taxon>
        <taxon>Candidatus Aeolococcaceae</taxon>
        <taxon>Candidatus Aeolococcus</taxon>
    </lineage>
</organism>
<evidence type="ECO:0000256" key="9">
    <source>
        <dbReference type="ARBA" id="ARBA00023150"/>
    </source>
</evidence>
<evidence type="ECO:0000256" key="2">
    <source>
        <dbReference type="ARBA" id="ARBA00002901"/>
    </source>
</evidence>
<evidence type="ECO:0000259" key="13">
    <source>
        <dbReference type="SMART" id="SM00852"/>
    </source>
</evidence>
<dbReference type="GO" id="GO:0046872">
    <property type="term" value="F:metal ion binding"/>
    <property type="evidence" value="ECO:0007669"/>
    <property type="project" value="UniProtKB-UniRule"/>
</dbReference>
<dbReference type="NCBIfam" id="TIGR00177">
    <property type="entry name" value="molyb_syn"/>
    <property type="match status" value="1"/>
</dbReference>
<sequence length="447" mass="46431">MAQRPDWSRPAAAARPEGPRHRELRRQPRRPCFDDGAMVSVTRTPTTLVSVDEARRTLLGLVSPLGAEDVALDEALGRVLAEDVVAATDLPGIDNSAMDGYAVASRDVSRARSDAPVILALGAESRAGHPPPPHQPRTATVITTGAPVPSGADAVVPVEDTLRTGRRVQIRTVPVTGAYVRRRGHDVRQGTVVASAGTRLRSVDIGVCAAAGRAQVSVAVRPRVALLSSGDELVPPGSTPLPHQVTDVNSSMLAAAVREAGGCVTHTDVIADDRSAVTSALIRAGERADLIVSSAGVSMGGHDHLRECVAALGAVDVWKVAMRPGKPIVIGRVVKTPFIGLPGNPVSSAVTFLLFARAAILAMQGAEELQPPVFPAILGDSFHTPAHLETYVRVRLRRDGKNLVATSSGGQGSDMMHALSGADALALIPAGLAEAMVGTPVGVMVLP</sequence>
<evidence type="ECO:0000313" key="15">
    <source>
        <dbReference type="Proteomes" id="UP000248724"/>
    </source>
</evidence>
<proteinExistence type="inferred from homology"/>
<keyword evidence="7 11" id="KW-0479">Metal-binding</keyword>
<keyword evidence="6 11" id="KW-0808">Transferase</keyword>
<dbReference type="Gene3D" id="2.170.190.11">
    <property type="entry name" value="Molybdopterin biosynthesis moea protein, domain 3"/>
    <property type="match status" value="1"/>
</dbReference>
<accession>A0A2W5ZEN3</accession>
<dbReference type="PANTHER" id="PTHR10192">
    <property type="entry name" value="MOLYBDOPTERIN BIOSYNTHESIS PROTEIN"/>
    <property type="match status" value="1"/>
</dbReference>
<dbReference type="Gene3D" id="3.90.105.10">
    <property type="entry name" value="Molybdopterin biosynthesis moea protein, domain 2"/>
    <property type="match status" value="1"/>
</dbReference>
<reference evidence="14 15" key="1">
    <citation type="journal article" date="2017" name="Nature">
        <title>Atmospheric trace gases support primary production in Antarctic desert surface soil.</title>
        <authorList>
            <person name="Ji M."/>
            <person name="Greening C."/>
            <person name="Vanwonterghem I."/>
            <person name="Carere C.R."/>
            <person name="Bay S.K."/>
            <person name="Steen J.A."/>
            <person name="Montgomery K."/>
            <person name="Lines T."/>
            <person name="Beardall J."/>
            <person name="van Dorst J."/>
            <person name="Snape I."/>
            <person name="Stott M.B."/>
            <person name="Hugenholtz P."/>
            <person name="Ferrari B.C."/>
        </authorList>
    </citation>
    <scope>NUCLEOTIDE SEQUENCE [LARGE SCALE GENOMIC DNA]</scope>
    <source>
        <strain evidence="14">RRmetagenome_bin12</strain>
    </source>
</reference>
<evidence type="ECO:0000256" key="12">
    <source>
        <dbReference type="SAM" id="MobiDB-lite"/>
    </source>
</evidence>
<dbReference type="GO" id="GO:0005829">
    <property type="term" value="C:cytosol"/>
    <property type="evidence" value="ECO:0007669"/>
    <property type="project" value="TreeGrafter"/>
</dbReference>
<feature type="domain" description="MoaB/Mog" evidence="13">
    <location>
        <begin position="225"/>
        <end position="362"/>
    </location>
</feature>
<evidence type="ECO:0000256" key="6">
    <source>
        <dbReference type="ARBA" id="ARBA00022679"/>
    </source>
</evidence>
<dbReference type="SUPFAM" id="SSF53218">
    <property type="entry name" value="Molybdenum cofactor biosynthesis proteins"/>
    <property type="match status" value="1"/>
</dbReference>
<evidence type="ECO:0000256" key="11">
    <source>
        <dbReference type="RuleBase" id="RU365090"/>
    </source>
</evidence>
<dbReference type="Gene3D" id="3.40.980.10">
    <property type="entry name" value="MoaB/Mog-like domain"/>
    <property type="match status" value="1"/>
</dbReference>
<dbReference type="PROSITE" id="PS01079">
    <property type="entry name" value="MOCF_BIOSYNTHESIS_2"/>
    <property type="match status" value="1"/>
</dbReference>
<dbReference type="InterPro" id="IPR036688">
    <property type="entry name" value="MoeA_C_domain_IV_sf"/>
</dbReference>
<dbReference type="NCBIfam" id="NF045515">
    <property type="entry name" value="Glp_gephyrin"/>
    <property type="match status" value="1"/>
</dbReference>
<comment type="caution">
    <text evidence="14">The sequence shown here is derived from an EMBL/GenBank/DDBJ whole genome shotgun (WGS) entry which is preliminary data.</text>
</comment>
<dbReference type="GO" id="GO:0061599">
    <property type="term" value="F:molybdopterin molybdotransferase activity"/>
    <property type="evidence" value="ECO:0007669"/>
    <property type="project" value="UniProtKB-UniRule"/>
</dbReference>
<dbReference type="PANTHER" id="PTHR10192:SF5">
    <property type="entry name" value="GEPHYRIN"/>
    <property type="match status" value="1"/>
</dbReference>
<dbReference type="InterPro" id="IPR005111">
    <property type="entry name" value="MoeA_C_domain_IV"/>
</dbReference>
<dbReference type="UniPathway" id="UPA00344"/>
<dbReference type="Pfam" id="PF03454">
    <property type="entry name" value="MoeA_C"/>
    <property type="match status" value="1"/>
</dbReference>
<dbReference type="Gene3D" id="2.40.340.10">
    <property type="entry name" value="MoeA, C-terminal, domain IV"/>
    <property type="match status" value="1"/>
</dbReference>
<dbReference type="FunFam" id="3.40.980.10:FF:000004">
    <property type="entry name" value="Molybdopterin molybdenumtransferase"/>
    <property type="match status" value="1"/>
</dbReference>